<evidence type="ECO:0000313" key="7">
    <source>
        <dbReference type="EMBL" id="MEC4294430.1"/>
    </source>
</evidence>
<dbReference type="InterPro" id="IPR020846">
    <property type="entry name" value="MFS_dom"/>
</dbReference>
<gene>
    <name evidence="7" type="ORF">VJ920_03815</name>
</gene>
<organism evidence="7 8">
    <name type="scientific">Adlercreutzia shanghongiae</name>
    <dbReference type="NCBI Taxonomy" id="3111773"/>
    <lineage>
        <taxon>Bacteria</taxon>
        <taxon>Bacillati</taxon>
        <taxon>Actinomycetota</taxon>
        <taxon>Coriobacteriia</taxon>
        <taxon>Eggerthellales</taxon>
        <taxon>Eggerthellaceae</taxon>
        <taxon>Adlercreutzia</taxon>
    </lineage>
</organism>
<dbReference type="Gene3D" id="1.20.1250.20">
    <property type="entry name" value="MFS general substrate transporter like domains"/>
    <property type="match status" value="1"/>
</dbReference>
<keyword evidence="8" id="KW-1185">Reference proteome</keyword>
<keyword evidence="3 5" id="KW-1133">Transmembrane helix</keyword>
<dbReference type="Proteomes" id="UP001343724">
    <property type="component" value="Unassembled WGS sequence"/>
</dbReference>
<dbReference type="PANTHER" id="PTHR23531:SF1">
    <property type="entry name" value="QUINOLENE RESISTANCE PROTEIN NORA"/>
    <property type="match status" value="1"/>
</dbReference>
<keyword evidence="2 5" id="KW-0812">Transmembrane</keyword>
<feature type="transmembrane region" description="Helical" evidence="5">
    <location>
        <begin position="365"/>
        <end position="384"/>
    </location>
</feature>
<dbReference type="PROSITE" id="PS50850">
    <property type="entry name" value="MFS"/>
    <property type="match status" value="1"/>
</dbReference>
<evidence type="ECO:0000256" key="1">
    <source>
        <dbReference type="ARBA" id="ARBA00004651"/>
    </source>
</evidence>
<dbReference type="SUPFAM" id="SSF103473">
    <property type="entry name" value="MFS general substrate transporter"/>
    <property type="match status" value="1"/>
</dbReference>
<dbReference type="RefSeq" id="WP_326439476.1">
    <property type="nucleotide sequence ID" value="NZ_JAYMFH010000003.1"/>
</dbReference>
<feature type="transmembrane region" description="Helical" evidence="5">
    <location>
        <begin position="44"/>
        <end position="64"/>
    </location>
</feature>
<dbReference type="InterPro" id="IPR036259">
    <property type="entry name" value="MFS_trans_sf"/>
</dbReference>
<dbReference type="Pfam" id="PF07690">
    <property type="entry name" value="MFS_1"/>
    <property type="match status" value="1"/>
</dbReference>
<proteinExistence type="predicted"/>
<feature type="transmembrane region" description="Helical" evidence="5">
    <location>
        <begin position="104"/>
        <end position="125"/>
    </location>
</feature>
<comment type="subcellular location">
    <subcellularLocation>
        <location evidence="1">Cell membrane</location>
        <topology evidence="1">Multi-pass membrane protein</topology>
    </subcellularLocation>
</comment>
<feature type="transmembrane region" description="Helical" evidence="5">
    <location>
        <begin position="247"/>
        <end position="265"/>
    </location>
</feature>
<reference evidence="7 8" key="1">
    <citation type="submission" date="2024-01" db="EMBL/GenBank/DDBJ databases">
        <title>novel species in genus Adlercreutzia.</title>
        <authorList>
            <person name="Liu X."/>
        </authorList>
    </citation>
    <scope>NUCLEOTIDE SEQUENCE [LARGE SCALE GENOMIC DNA]</scope>
    <source>
        <strain evidence="7 8">R22</strain>
    </source>
</reference>
<feature type="transmembrane region" description="Helical" evidence="5">
    <location>
        <begin position="204"/>
        <end position="227"/>
    </location>
</feature>
<evidence type="ECO:0000256" key="4">
    <source>
        <dbReference type="ARBA" id="ARBA00023136"/>
    </source>
</evidence>
<feature type="transmembrane region" description="Helical" evidence="5">
    <location>
        <begin position="162"/>
        <end position="183"/>
    </location>
</feature>
<feature type="transmembrane region" description="Helical" evidence="5">
    <location>
        <begin position="277"/>
        <end position="295"/>
    </location>
</feature>
<accession>A0ABU6IXB1</accession>
<evidence type="ECO:0000259" key="6">
    <source>
        <dbReference type="PROSITE" id="PS50850"/>
    </source>
</evidence>
<evidence type="ECO:0000256" key="3">
    <source>
        <dbReference type="ARBA" id="ARBA00022989"/>
    </source>
</evidence>
<dbReference type="InterPro" id="IPR052714">
    <property type="entry name" value="MFS_Exporter"/>
</dbReference>
<comment type="caution">
    <text evidence="7">The sequence shown here is derived from an EMBL/GenBank/DDBJ whole genome shotgun (WGS) entry which is preliminary data.</text>
</comment>
<sequence>MEPERLWNRRYTQLVAIELMLQMGGFLTRPIISNYAISLGATVPVAGFLAGMLATAALCIRPVSGMVSDRFSKKTLLVLACALFSLGAFGCALARSVVLMGAFLALQGFAFAFKSALVTSFVPAVVPANRIGAGVGWLGLAYTVAIALGPSVGLAVSEIGGYPAAFAASGCLLLAAFVLAVLFDPPVPTRVEGRRPDRPPSRRPVLRTLFYPPAVLLSLVGGTLMISQGITSSFVILAGEMRGISSVSLYFVFYALANVGARPLAGWASDTLGVRRVVPPMMVVAIVGMLALAFLDNIAGVVVGGLCMGLGQGSAYAAIQAESVRDVPPECLARSANTYFIGPDIGMGLGPVFGGAILQSSGPEAMYLFNAVTIAAALALFVIATEKTKRARP</sequence>
<feature type="domain" description="Major facilitator superfamily (MFS) profile" evidence="6">
    <location>
        <begin position="1"/>
        <end position="388"/>
    </location>
</feature>
<feature type="transmembrane region" description="Helical" evidence="5">
    <location>
        <begin position="137"/>
        <end position="156"/>
    </location>
</feature>
<protein>
    <submittedName>
        <fullName evidence="7">MFS transporter</fullName>
    </submittedName>
</protein>
<evidence type="ECO:0000313" key="8">
    <source>
        <dbReference type="Proteomes" id="UP001343724"/>
    </source>
</evidence>
<keyword evidence="4 5" id="KW-0472">Membrane</keyword>
<dbReference type="EMBL" id="JAYMFH010000003">
    <property type="protein sequence ID" value="MEC4294430.1"/>
    <property type="molecule type" value="Genomic_DNA"/>
</dbReference>
<dbReference type="InterPro" id="IPR011701">
    <property type="entry name" value="MFS"/>
</dbReference>
<evidence type="ECO:0000256" key="2">
    <source>
        <dbReference type="ARBA" id="ARBA00022692"/>
    </source>
</evidence>
<feature type="transmembrane region" description="Helical" evidence="5">
    <location>
        <begin position="76"/>
        <end position="98"/>
    </location>
</feature>
<dbReference type="PANTHER" id="PTHR23531">
    <property type="entry name" value="QUINOLENE RESISTANCE PROTEIN NORA"/>
    <property type="match status" value="1"/>
</dbReference>
<evidence type="ECO:0000256" key="5">
    <source>
        <dbReference type="SAM" id="Phobius"/>
    </source>
</evidence>
<feature type="transmembrane region" description="Helical" evidence="5">
    <location>
        <begin position="12"/>
        <end position="32"/>
    </location>
</feature>
<name>A0ABU6IXB1_9ACTN</name>